<protein>
    <submittedName>
        <fullName evidence="1">Uncharacterized protein</fullName>
    </submittedName>
</protein>
<keyword evidence="2" id="KW-1185">Reference proteome</keyword>
<evidence type="ECO:0000313" key="2">
    <source>
        <dbReference type="Proteomes" id="UP000184079"/>
    </source>
</evidence>
<proteinExistence type="predicted"/>
<dbReference type="AlphaFoldDB" id="A0A1M5V5W9"/>
<dbReference type="EMBL" id="FQXD01000011">
    <property type="protein sequence ID" value="SHH70504.1"/>
    <property type="molecule type" value="Genomic_DNA"/>
</dbReference>
<dbReference type="Proteomes" id="UP000184079">
    <property type="component" value="Unassembled WGS sequence"/>
</dbReference>
<reference evidence="2" key="1">
    <citation type="submission" date="2016-11" db="EMBL/GenBank/DDBJ databases">
        <authorList>
            <person name="Varghese N."/>
            <person name="Submissions S."/>
        </authorList>
    </citation>
    <scope>NUCLEOTIDE SEQUENCE [LARGE SCALE GENOMIC DNA]</scope>
    <source>
        <strain evidence="2">CGMCC 1.6496</strain>
    </source>
</reference>
<name>A0A1M5V5W9_9BACI</name>
<evidence type="ECO:0000313" key="1">
    <source>
        <dbReference type="EMBL" id="SHH70504.1"/>
    </source>
</evidence>
<organism evidence="1 2">
    <name type="scientific">Virgibacillus chiguensis</name>
    <dbReference type="NCBI Taxonomy" id="411959"/>
    <lineage>
        <taxon>Bacteria</taxon>
        <taxon>Bacillati</taxon>
        <taxon>Bacillota</taxon>
        <taxon>Bacilli</taxon>
        <taxon>Bacillales</taxon>
        <taxon>Bacillaceae</taxon>
        <taxon>Virgibacillus</taxon>
    </lineage>
</organism>
<accession>A0A1M5V5W9</accession>
<sequence length="60" mass="7111">MLIKNHILLNIQLNVFWEVVFFSQRVKGSLDAISFAFSFSSVTKSGDYLKNFHFKQRARW</sequence>
<gene>
    <name evidence="1" type="ORF">SAMN05421807_111131</name>
</gene>